<accession>A0A0F9M406</accession>
<comment type="caution">
    <text evidence="7">The sequence shown here is derived from an EMBL/GenBank/DDBJ whole genome shotgun (WGS) entry which is preliminary data.</text>
</comment>
<evidence type="ECO:0000256" key="3">
    <source>
        <dbReference type="ARBA" id="ARBA00022692"/>
    </source>
</evidence>
<keyword evidence="2" id="KW-1003">Cell membrane</keyword>
<feature type="transmembrane region" description="Helical" evidence="6">
    <location>
        <begin position="27"/>
        <end position="44"/>
    </location>
</feature>
<keyword evidence="4 6" id="KW-1133">Transmembrane helix</keyword>
<comment type="subcellular location">
    <subcellularLocation>
        <location evidence="1">Cell membrane</location>
        <topology evidence="1">Multi-pass membrane protein</topology>
    </subcellularLocation>
</comment>
<name>A0A0F9M406_9ZZZZ</name>
<evidence type="ECO:0000256" key="5">
    <source>
        <dbReference type="ARBA" id="ARBA00023136"/>
    </source>
</evidence>
<dbReference type="EMBL" id="LAZR01009654">
    <property type="protein sequence ID" value="KKM71350.1"/>
    <property type="molecule type" value="Genomic_DNA"/>
</dbReference>
<keyword evidence="5 6" id="KW-0472">Membrane</keyword>
<dbReference type="GO" id="GO:0005886">
    <property type="term" value="C:plasma membrane"/>
    <property type="evidence" value="ECO:0007669"/>
    <property type="project" value="UniProtKB-SubCell"/>
</dbReference>
<reference evidence="7" key="1">
    <citation type="journal article" date="2015" name="Nature">
        <title>Complex archaea that bridge the gap between prokaryotes and eukaryotes.</title>
        <authorList>
            <person name="Spang A."/>
            <person name="Saw J.H."/>
            <person name="Jorgensen S.L."/>
            <person name="Zaremba-Niedzwiedzka K."/>
            <person name="Martijn J."/>
            <person name="Lind A.E."/>
            <person name="van Eijk R."/>
            <person name="Schleper C."/>
            <person name="Guy L."/>
            <person name="Ettema T.J."/>
        </authorList>
    </citation>
    <scope>NUCLEOTIDE SEQUENCE</scope>
</reference>
<dbReference type="GO" id="GO:0006865">
    <property type="term" value="P:amino acid transport"/>
    <property type="evidence" value="ECO:0007669"/>
    <property type="project" value="InterPro"/>
</dbReference>
<feature type="transmembrane region" description="Helical" evidence="6">
    <location>
        <begin position="65"/>
        <end position="85"/>
    </location>
</feature>
<keyword evidence="3 6" id="KW-0812">Transmembrane</keyword>
<evidence type="ECO:0000313" key="7">
    <source>
        <dbReference type="EMBL" id="KKM71350.1"/>
    </source>
</evidence>
<evidence type="ECO:0000256" key="4">
    <source>
        <dbReference type="ARBA" id="ARBA00022989"/>
    </source>
</evidence>
<organism evidence="7">
    <name type="scientific">marine sediment metagenome</name>
    <dbReference type="NCBI Taxonomy" id="412755"/>
    <lineage>
        <taxon>unclassified sequences</taxon>
        <taxon>metagenomes</taxon>
        <taxon>ecological metagenomes</taxon>
    </lineage>
</organism>
<evidence type="ECO:0000256" key="2">
    <source>
        <dbReference type="ARBA" id="ARBA00022475"/>
    </source>
</evidence>
<dbReference type="InterPro" id="IPR001123">
    <property type="entry name" value="LeuE-type"/>
</dbReference>
<protein>
    <submittedName>
        <fullName evidence="7">Uncharacterized protein</fullName>
    </submittedName>
</protein>
<evidence type="ECO:0000256" key="6">
    <source>
        <dbReference type="SAM" id="Phobius"/>
    </source>
</evidence>
<gene>
    <name evidence="7" type="ORF">LCGC14_1431450</name>
</gene>
<dbReference type="Pfam" id="PF01810">
    <property type="entry name" value="LysE"/>
    <property type="match status" value="1"/>
</dbReference>
<proteinExistence type="predicted"/>
<evidence type="ECO:0000256" key="1">
    <source>
        <dbReference type="ARBA" id="ARBA00004651"/>
    </source>
</evidence>
<dbReference type="AlphaFoldDB" id="A0A0F9M406"/>
<sequence length="101" mass="10947">MNLVEILALFAAMAALAEVVGSFFLILRYLAGAYLIWFGISLMRSKASLELADSGRSASKLSASFFSGLFLTLGDVKAIFFYAIFFRSAKIEVSGGPLYSQ</sequence>